<dbReference type="Proteomes" id="UP000295252">
    <property type="component" value="Chromosome VII"/>
</dbReference>
<sequence length="66" mass="7592">MVKCALLHPSFSITDLFLSFLPYAYLDFSHGYEASKHILSCLCLIHISCSKKIVDLLHCYYINGYM</sequence>
<reference evidence="3" key="2">
    <citation type="journal article" date="2014" name="Science">
        <title>The coffee genome provides insight into the convergent evolution of caffeine biosynthesis.</title>
        <authorList>
            <person name="Denoeud F."/>
            <person name="Carretero-Paulet L."/>
            <person name="Dereeper A."/>
            <person name="Droc G."/>
            <person name="Guyot R."/>
            <person name="Pietrella M."/>
            <person name="Zheng C."/>
            <person name="Alberti A."/>
            <person name="Anthony F."/>
            <person name="Aprea G."/>
            <person name="Aury J.M."/>
            <person name="Bento P."/>
            <person name="Bernard M."/>
            <person name="Bocs S."/>
            <person name="Campa C."/>
            <person name="Cenci A."/>
            <person name="Combes M.C."/>
            <person name="Crouzillat D."/>
            <person name="Da Silva C."/>
            <person name="Daddiego L."/>
            <person name="De Bellis F."/>
            <person name="Dussert S."/>
            <person name="Garsmeur O."/>
            <person name="Gayraud T."/>
            <person name="Guignon V."/>
            <person name="Jahn K."/>
            <person name="Jamilloux V."/>
            <person name="Joet T."/>
            <person name="Labadie K."/>
            <person name="Lan T."/>
            <person name="Leclercq J."/>
            <person name="Lepelley M."/>
            <person name="Leroy T."/>
            <person name="Li L.T."/>
            <person name="Librado P."/>
            <person name="Lopez L."/>
            <person name="Munoz A."/>
            <person name="Noel B."/>
            <person name="Pallavicini A."/>
            <person name="Perrotta G."/>
            <person name="Poncet V."/>
            <person name="Pot D."/>
            <person name="Priyono X."/>
            <person name="Rigoreau M."/>
            <person name="Rouard M."/>
            <person name="Rozas J."/>
            <person name="Tranchant-Dubreuil C."/>
            <person name="VanBuren R."/>
            <person name="Zhang Q."/>
            <person name="Andrade A.C."/>
            <person name="Argout X."/>
            <person name="Bertrand B."/>
            <person name="de Kochko A."/>
            <person name="Graziosi G."/>
            <person name="Henry R.J."/>
            <person name="Jayarama X."/>
            <person name="Ming R."/>
            <person name="Nagai C."/>
            <person name="Rounsley S."/>
            <person name="Sankoff D."/>
            <person name="Giuliano G."/>
            <person name="Albert V.A."/>
            <person name="Wincker P."/>
            <person name="Lashermes P."/>
        </authorList>
    </citation>
    <scope>NUCLEOTIDE SEQUENCE [LARGE SCALE GENOMIC DNA]</scope>
    <source>
        <strain evidence="3">cv. DH200-94</strain>
    </source>
</reference>
<dbReference type="InParanoid" id="A0A068VN35"/>
<dbReference type="EMBL" id="HG739131">
    <property type="protein sequence ID" value="CDP10785.1"/>
    <property type="molecule type" value="Genomic_DNA"/>
</dbReference>
<protein>
    <submittedName>
        <fullName evidence="2">DH200=94 genomic scaffold, scaffold_9179</fullName>
    </submittedName>
</protein>
<gene>
    <name evidence="2" type="ORF">GSCOC_T00006799001</name>
    <name evidence="1" type="ORF">GSCOC_T00031651001</name>
</gene>
<evidence type="ECO:0000313" key="1">
    <source>
        <dbReference type="EMBL" id="CDP10785.1"/>
    </source>
</evidence>
<accession>A0A068VN35</accession>
<name>A0A068VN35_COFCA</name>
<dbReference type="EMBL" id="HG748263">
    <property type="protein sequence ID" value="CDP22024.1"/>
    <property type="molecule type" value="Genomic_DNA"/>
</dbReference>
<keyword evidence="3" id="KW-1185">Reference proteome</keyword>
<reference evidence="2" key="3">
    <citation type="submission" date="2015-09" db="EMBL/GenBank/DDBJ databases">
        <title>Structure and adaptive landscape of the coffee genome.</title>
        <authorList>
            <person name="Denoeud F."/>
            <person name="Wincker P."/>
            <person name="Lashermes P."/>
        </authorList>
    </citation>
    <scope>NUCLEOTIDE SEQUENCE</scope>
    <source>
        <strain evidence="2">DH200</strain>
    </source>
</reference>
<organism evidence="2 3">
    <name type="scientific">Coffea canephora</name>
    <name type="common">Robusta coffee</name>
    <dbReference type="NCBI Taxonomy" id="49390"/>
    <lineage>
        <taxon>Eukaryota</taxon>
        <taxon>Viridiplantae</taxon>
        <taxon>Streptophyta</taxon>
        <taxon>Embryophyta</taxon>
        <taxon>Tracheophyta</taxon>
        <taxon>Spermatophyta</taxon>
        <taxon>Magnoliopsida</taxon>
        <taxon>eudicotyledons</taxon>
        <taxon>Gunneridae</taxon>
        <taxon>Pentapetalae</taxon>
        <taxon>asterids</taxon>
        <taxon>lamiids</taxon>
        <taxon>Gentianales</taxon>
        <taxon>Rubiaceae</taxon>
        <taxon>Ixoroideae</taxon>
        <taxon>Gardenieae complex</taxon>
        <taxon>Bertiereae - Coffeeae clade</taxon>
        <taxon>Coffeeae</taxon>
        <taxon>Coffea</taxon>
    </lineage>
</organism>
<dbReference type="AlphaFoldDB" id="A0A068VN35"/>
<dbReference type="Gramene" id="CDP22024">
    <property type="protein sequence ID" value="CDP22024"/>
    <property type="gene ID" value="GSCOC_T00006799001"/>
</dbReference>
<dbReference type="Gramene" id="CDP10785">
    <property type="protein sequence ID" value="CDP10785"/>
    <property type="gene ID" value="GSCOC_T00031651001"/>
</dbReference>
<evidence type="ECO:0000313" key="3">
    <source>
        <dbReference type="Proteomes" id="UP000295252"/>
    </source>
</evidence>
<evidence type="ECO:0000313" key="2">
    <source>
        <dbReference type="EMBL" id="CDP22024.1"/>
    </source>
</evidence>
<proteinExistence type="predicted"/>
<reference evidence="2" key="1">
    <citation type="submission" date="2013-11" db="EMBL/GenBank/DDBJ databases">
        <authorList>
            <person name="Genoscope - CEA"/>
        </authorList>
    </citation>
    <scope>NUCLEOTIDE SEQUENCE</scope>
    <source>
        <strain evidence="2">DH200</strain>
    </source>
</reference>